<dbReference type="EMBL" id="CAUWAG010000010">
    <property type="protein sequence ID" value="CAJ2506715.1"/>
    <property type="molecule type" value="Genomic_DNA"/>
</dbReference>
<feature type="region of interest" description="Disordered" evidence="2">
    <location>
        <begin position="224"/>
        <end position="305"/>
    </location>
</feature>
<feature type="domain" description="BRCT" evidence="3">
    <location>
        <begin position="127"/>
        <end position="216"/>
    </location>
</feature>
<feature type="region of interest" description="Disordered" evidence="2">
    <location>
        <begin position="820"/>
        <end position="856"/>
    </location>
</feature>
<evidence type="ECO:0000313" key="4">
    <source>
        <dbReference type="EMBL" id="CAJ2506715.1"/>
    </source>
</evidence>
<dbReference type="InterPro" id="IPR036420">
    <property type="entry name" value="BRCT_dom_sf"/>
</dbReference>
<name>A0AAI8VLV2_9PEZI</name>
<gene>
    <name evidence="4" type="ORF">KHLLAP_LOCUS7183</name>
</gene>
<dbReference type="GO" id="GO:0033314">
    <property type="term" value="P:mitotic DNA replication checkpoint signaling"/>
    <property type="evidence" value="ECO:0007669"/>
    <property type="project" value="TreeGrafter"/>
</dbReference>
<dbReference type="GO" id="GO:0007095">
    <property type="term" value="P:mitotic G2 DNA damage checkpoint signaling"/>
    <property type="evidence" value="ECO:0007669"/>
    <property type="project" value="TreeGrafter"/>
</dbReference>
<feature type="compositionally biased region" description="Low complexity" evidence="2">
    <location>
        <begin position="740"/>
        <end position="762"/>
    </location>
</feature>
<reference evidence="4" key="1">
    <citation type="submission" date="2023-10" db="EMBL/GenBank/DDBJ databases">
        <authorList>
            <person name="Hackl T."/>
        </authorList>
    </citation>
    <scope>NUCLEOTIDE SEQUENCE</scope>
</reference>
<dbReference type="InterPro" id="IPR059215">
    <property type="entry name" value="BRCT2_TopBP1-like"/>
</dbReference>
<feature type="compositionally biased region" description="Low complexity" evidence="2">
    <location>
        <begin position="296"/>
        <end position="305"/>
    </location>
</feature>
<feature type="region of interest" description="Disordered" evidence="2">
    <location>
        <begin position="549"/>
        <end position="575"/>
    </location>
</feature>
<feature type="region of interest" description="Disordered" evidence="2">
    <location>
        <begin position="653"/>
        <end position="808"/>
    </location>
</feature>
<feature type="compositionally biased region" description="Basic and acidic residues" evidence="2">
    <location>
        <begin position="685"/>
        <end position="703"/>
    </location>
</feature>
<dbReference type="PANTHER" id="PTHR13561:SF20">
    <property type="entry name" value="DNA TOPOISOMERASE 2-BINDING PROTEIN 1"/>
    <property type="match status" value="1"/>
</dbReference>
<organism evidence="4 5">
    <name type="scientific">Anthostomella pinea</name>
    <dbReference type="NCBI Taxonomy" id="933095"/>
    <lineage>
        <taxon>Eukaryota</taxon>
        <taxon>Fungi</taxon>
        <taxon>Dikarya</taxon>
        <taxon>Ascomycota</taxon>
        <taxon>Pezizomycotina</taxon>
        <taxon>Sordariomycetes</taxon>
        <taxon>Xylariomycetidae</taxon>
        <taxon>Xylariales</taxon>
        <taxon>Xylariaceae</taxon>
        <taxon>Anthostomella</taxon>
    </lineage>
</organism>
<protein>
    <submittedName>
        <fullName evidence="4">Uu.00g079010.m01.CDS01</fullName>
    </submittedName>
</protein>
<keyword evidence="1" id="KW-0677">Repeat</keyword>
<dbReference type="PROSITE" id="PS50172">
    <property type="entry name" value="BRCT"/>
    <property type="match status" value="4"/>
</dbReference>
<evidence type="ECO:0000256" key="2">
    <source>
        <dbReference type="SAM" id="MobiDB-lite"/>
    </source>
</evidence>
<dbReference type="Gene3D" id="3.40.50.10190">
    <property type="entry name" value="BRCT domain"/>
    <property type="match status" value="4"/>
</dbReference>
<dbReference type="CDD" id="cd18433">
    <property type="entry name" value="BRCT_Rad4_rpt3"/>
    <property type="match status" value="1"/>
</dbReference>
<proteinExistence type="predicted"/>
<feature type="domain" description="BRCT" evidence="3">
    <location>
        <begin position="440"/>
        <end position="526"/>
    </location>
</feature>
<dbReference type="SMART" id="SM00292">
    <property type="entry name" value="BRCT"/>
    <property type="match status" value="4"/>
</dbReference>
<dbReference type="GO" id="GO:0006270">
    <property type="term" value="P:DNA replication initiation"/>
    <property type="evidence" value="ECO:0007669"/>
    <property type="project" value="TreeGrafter"/>
</dbReference>
<feature type="compositionally biased region" description="Polar residues" evidence="2">
    <location>
        <begin position="278"/>
        <end position="288"/>
    </location>
</feature>
<dbReference type="SUPFAM" id="SSF52113">
    <property type="entry name" value="BRCT domain"/>
    <property type="match status" value="4"/>
</dbReference>
<dbReference type="Pfam" id="PF12738">
    <property type="entry name" value="PTCB-BRCT"/>
    <property type="match status" value="2"/>
</dbReference>
<dbReference type="Pfam" id="PF00533">
    <property type="entry name" value="BRCT"/>
    <property type="match status" value="1"/>
</dbReference>
<accession>A0AAI8VLV2</accession>
<evidence type="ECO:0000256" key="1">
    <source>
        <dbReference type="ARBA" id="ARBA00022737"/>
    </source>
</evidence>
<feature type="domain" description="BRCT" evidence="3">
    <location>
        <begin position="15"/>
        <end position="88"/>
    </location>
</feature>
<evidence type="ECO:0000259" key="3">
    <source>
        <dbReference type="PROSITE" id="PS50172"/>
    </source>
</evidence>
<sequence>MEPPPLLDVGGGSFDSSKPFRGQVLCCTNIEADQRSEIAQRTADMGGVHKYDLTPDVTHLIVGDYNTAKYRHVARGRNDVKPMAAGWVDAVRALWMEDQQIDFVTLENKWTLKTFESRGGIPNSLIPEARERSRLVCCLTGFEDNDIRSMIEDKVRANGGEYVGDLSRRVTHLIVNKPEGKKYAAARKWEIRTVSIEWLHDSVERGMILNEECYDPTLPLEERGKDAWTRNQPPKIHPRKRVREGPSTAAEEGRRKLRKSASMKLNSQRDGLWGDILDQNQSADLSKSMTEHREPSAPTAPSVPVADSIAPATEDVGSMPPPRTDDLPSHREGVFAGCRFFVHGFPRPREEFVSGFLASHGGQISTSLEDVASLSHGEPRYQRYLLVPQLSQPDSHPQLPEGVHIITEFFIERCIHNKTLFSPYDHVLGQPFPHFPIDGFQDLTICSAGFRNEQLNQVEKSIVQLGAKYSEWLNAQSSLLVCSSLESVRKQKLDIATLSNIPVVNADWLWQCITTGCLVPHEKYQFKGLQAKAGSLSDKLKRKECQQLQRSRSEPALRNAKSNNKVPVPPPRGGLDMTAFDDGPIVLDADNRIIQREEAGESHYETAPTHQVESMDNAFSTAPLAEVTSNALNKSPPSPLPKTAHQARKLKRFPTGGEVGDSEGGEDLETTAQPPKETVVEDEAAERKRKEQAKAFEREEMSKRLGSLISHEEAVQMGTGLKPQPGTRPQRRKRDILGRAASNVSAASSGSTESSANAATGSMLNRLDSTQSAHSGGSGLLDGIMEPGGVDADNPPPATQLEYDNPEARRHREVMMDRMMGGNKRISGGRQSQEKVTMADYMPVEGVGTRRTTRRR</sequence>
<dbReference type="AlphaFoldDB" id="A0AAI8VLV2"/>
<dbReference type="Proteomes" id="UP001295740">
    <property type="component" value="Unassembled WGS sequence"/>
</dbReference>
<feature type="domain" description="BRCT" evidence="3">
    <location>
        <begin position="330"/>
        <end position="428"/>
    </location>
</feature>
<evidence type="ECO:0000313" key="5">
    <source>
        <dbReference type="Proteomes" id="UP001295740"/>
    </source>
</evidence>
<keyword evidence="5" id="KW-1185">Reference proteome</keyword>
<feature type="compositionally biased region" description="Acidic residues" evidence="2">
    <location>
        <begin position="660"/>
        <end position="669"/>
    </location>
</feature>
<dbReference type="InterPro" id="IPR001357">
    <property type="entry name" value="BRCT_dom"/>
</dbReference>
<dbReference type="CDD" id="cd17731">
    <property type="entry name" value="BRCT_TopBP1_rpt2_like"/>
    <property type="match status" value="1"/>
</dbReference>
<dbReference type="PANTHER" id="PTHR13561">
    <property type="entry name" value="DNA REPLICATION REGULATOR DPB11-RELATED"/>
    <property type="match status" value="1"/>
</dbReference>
<comment type="caution">
    <text evidence="4">The sequence shown here is derived from an EMBL/GenBank/DDBJ whole genome shotgun (WGS) entry which is preliminary data.</text>
</comment>